<dbReference type="Proteomes" id="UP000651452">
    <property type="component" value="Unassembled WGS sequence"/>
</dbReference>
<proteinExistence type="predicted"/>
<organism evidence="2 3">
    <name type="scientific">Ascochyta lentis</name>
    <dbReference type="NCBI Taxonomy" id="205686"/>
    <lineage>
        <taxon>Eukaryota</taxon>
        <taxon>Fungi</taxon>
        <taxon>Dikarya</taxon>
        <taxon>Ascomycota</taxon>
        <taxon>Pezizomycotina</taxon>
        <taxon>Dothideomycetes</taxon>
        <taxon>Pleosporomycetidae</taxon>
        <taxon>Pleosporales</taxon>
        <taxon>Pleosporineae</taxon>
        <taxon>Didymellaceae</taxon>
        <taxon>Ascochyta</taxon>
    </lineage>
</organism>
<dbReference type="AlphaFoldDB" id="A0A8H7MEN2"/>
<sequence>MHFSTIFLPLYLIGMAASSPIQALQLHDASTLLATRDVAIQDPSDSSTDSPSADKKSLKRRVRFKSNKFMLGSSPSRAIKTQIVVQGITIVVTAWINTVNQAIVLVSPSLPSEPLNGFSAGVEDPETRTYSSIRRFLWGHAQTINAKTGYKFTQGAILRFFWDAS</sequence>
<evidence type="ECO:0000256" key="1">
    <source>
        <dbReference type="SAM" id="SignalP"/>
    </source>
</evidence>
<reference evidence="2" key="1">
    <citation type="submission" date="2018-12" db="EMBL/GenBank/DDBJ databases">
        <authorList>
            <person name="Syme R.A."/>
            <person name="Farfan-Caceres L."/>
            <person name="Lichtenzveig J."/>
        </authorList>
    </citation>
    <scope>NUCLEOTIDE SEQUENCE</scope>
    <source>
        <strain evidence="2">Al4</strain>
    </source>
</reference>
<feature type="signal peptide" evidence="1">
    <location>
        <begin position="1"/>
        <end position="18"/>
    </location>
</feature>
<evidence type="ECO:0000313" key="3">
    <source>
        <dbReference type="Proteomes" id="UP000651452"/>
    </source>
</evidence>
<reference evidence="2" key="2">
    <citation type="submission" date="2020-09" db="EMBL/GenBank/DDBJ databases">
        <title>Reference genome assembly for Australian Ascochyta lentis isolate Al4.</title>
        <authorList>
            <person name="Lee R.C."/>
            <person name="Farfan-Caceres L.M."/>
            <person name="Debler J.W."/>
            <person name="Williams A.H."/>
            <person name="Henares B.M."/>
        </authorList>
    </citation>
    <scope>NUCLEOTIDE SEQUENCE</scope>
    <source>
        <strain evidence="2">Al4</strain>
    </source>
</reference>
<keyword evidence="3" id="KW-1185">Reference proteome</keyword>
<feature type="chain" id="PRO_5034661512" evidence="1">
    <location>
        <begin position="19"/>
        <end position="165"/>
    </location>
</feature>
<accession>A0A8H7MEN2</accession>
<keyword evidence="1" id="KW-0732">Signal</keyword>
<comment type="caution">
    <text evidence="2">The sequence shown here is derived from an EMBL/GenBank/DDBJ whole genome shotgun (WGS) entry which is preliminary data.</text>
</comment>
<name>A0A8H7MEN2_9PLEO</name>
<dbReference type="OrthoDB" id="3795501at2759"/>
<dbReference type="EMBL" id="RZGK01000019">
    <property type="protein sequence ID" value="KAF9692125.1"/>
    <property type="molecule type" value="Genomic_DNA"/>
</dbReference>
<gene>
    <name evidence="2" type="ORF">EKO04_009830</name>
</gene>
<evidence type="ECO:0000313" key="2">
    <source>
        <dbReference type="EMBL" id="KAF9692125.1"/>
    </source>
</evidence>
<protein>
    <submittedName>
        <fullName evidence="2">Uncharacterized protein</fullName>
    </submittedName>
</protein>